<accession>A0A1H7I979</accession>
<protein>
    <submittedName>
        <fullName evidence="1">Uncharacterized protein</fullName>
    </submittedName>
</protein>
<name>A0A1H7I979_9EURY</name>
<proteinExistence type="predicted"/>
<dbReference type="EMBL" id="FOAK01000003">
    <property type="protein sequence ID" value="SEK58978.1"/>
    <property type="molecule type" value="Genomic_DNA"/>
</dbReference>
<dbReference type="Proteomes" id="UP000199506">
    <property type="component" value="Unassembled WGS sequence"/>
</dbReference>
<dbReference type="OrthoDB" id="381301at2157"/>
<evidence type="ECO:0000313" key="1">
    <source>
        <dbReference type="EMBL" id="SEK58978.1"/>
    </source>
</evidence>
<dbReference type="STRING" id="190974.SAMN05216439_1176"/>
<evidence type="ECO:0000313" key="2">
    <source>
        <dbReference type="Proteomes" id="UP000199506"/>
    </source>
</evidence>
<sequence>MYCTVDDVKNMSGIKPKNLGYKDNETEFNKLINEWIKQSEGLINSYCNRKWEEDLPLAVKNVCIRLVSNMIAFHLSRGESPIKKVNDYTTKIYSSEIFTNDLKQDLKPFKKSSKVKVFKI</sequence>
<dbReference type="AlphaFoldDB" id="A0A1H7I979"/>
<organism evidence="1 2">
    <name type="scientific">Methanobrevibacter gottschalkii</name>
    <dbReference type="NCBI Taxonomy" id="190974"/>
    <lineage>
        <taxon>Archaea</taxon>
        <taxon>Methanobacteriati</taxon>
        <taxon>Methanobacteriota</taxon>
        <taxon>Methanomada group</taxon>
        <taxon>Methanobacteria</taxon>
        <taxon>Methanobacteriales</taxon>
        <taxon>Methanobacteriaceae</taxon>
        <taxon>Methanobrevibacter</taxon>
    </lineage>
</organism>
<reference evidence="1 2" key="1">
    <citation type="submission" date="2016-10" db="EMBL/GenBank/DDBJ databases">
        <authorList>
            <person name="de Groot N.N."/>
        </authorList>
    </citation>
    <scope>NUCLEOTIDE SEQUENCE [LARGE SCALE GENOMIC DNA]</scope>
    <source>
        <strain evidence="1 2">DSM 11978</strain>
    </source>
</reference>
<gene>
    <name evidence="1" type="ORF">SAMN05216439_1176</name>
</gene>
<dbReference type="RefSeq" id="WP_091699031.1">
    <property type="nucleotide sequence ID" value="NZ_FOAK01000003.1"/>
</dbReference>